<dbReference type="Proteomes" id="UP000224974">
    <property type="component" value="Unassembled WGS sequence"/>
</dbReference>
<dbReference type="EMBL" id="PDDX01000001">
    <property type="protein sequence ID" value="PHI29171.1"/>
    <property type="molecule type" value="Genomic_DNA"/>
</dbReference>
<protein>
    <submittedName>
        <fullName evidence="1">Uncharacterized protein</fullName>
    </submittedName>
</protein>
<evidence type="ECO:0000313" key="4">
    <source>
        <dbReference type="Proteomes" id="UP000373449"/>
    </source>
</evidence>
<evidence type="ECO:0000313" key="2">
    <source>
        <dbReference type="EMBL" id="VFS47358.1"/>
    </source>
</evidence>
<dbReference type="RefSeq" id="WP_029095992.1">
    <property type="nucleotide sequence ID" value="NZ_CAADJA010000002.1"/>
</dbReference>
<reference evidence="2 4" key="3">
    <citation type="submission" date="2019-03" db="EMBL/GenBank/DDBJ databases">
        <authorList>
            <consortium name="Pathogen Informatics"/>
        </authorList>
    </citation>
    <scope>NUCLEOTIDE SEQUENCE [LARGE SCALE GENOMIC DNA]</scope>
    <source>
        <strain evidence="2 4">NCTC12282</strain>
    </source>
</reference>
<dbReference type="Proteomes" id="UP000373449">
    <property type="component" value="Unassembled WGS sequence"/>
</dbReference>
<evidence type="ECO:0000313" key="3">
    <source>
        <dbReference type="Proteomes" id="UP000224974"/>
    </source>
</evidence>
<gene>
    <name evidence="1" type="ORF">CRN84_07475</name>
    <name evidence="2" type="ORF">NCTC12282_02293</name>
</gene>
<name>A0A2C6DK17_9GAMM</name>
<reference evidence="1" key="1">
    <citation type="submission" date="2017-09" db="EMBL/GenBank/DDBJ databases">
        <title>FDA dAtabase for Regulatory Grade micrObial Sequences (FDA-ARGOS): Supporting development and validation of Infectious Disease Dx tests.</title>
        <authorList>
            <person name="Minogue T."/>
            <person name="Wolcott M."/>
            <person name="Wasieloski L."/>
            <person name="Aguilar W."/>
            <person name="Moore D."/>
            <person name="Tallon L.J."/>
            <person name="Sadzewicz L."/>
            <person name="Ott S."/>
            <person name="Zhao X."/>
            <person name="Nagaraj S."/>
            <person name="Vavikolanu K."/>
            <person name="Aluvathingal J."/>
            <person name="Nadendla S."/>
            <person name="Sichtig H."/>
        </authorList>
    </citation>
    <scope>NUCLEOTIDE SEQUENCE</scope>
    <source>
        <strain evidence="1">FDAARGOS_387</strain>
    </source>
</reference>
<accession>A0A2C6DK17</accession>
<dbReference type="OrthoDB" id="5932567at2"/>
<evidence type="ECO:0000313" key="1">
    <source>
        <dbReference type="EMBL" id="PHI29171.1"/>
    </source>
</evidence>
<organism evidence="1 3">
    <name type="scientific">Budvicia aquatica</name>
    <dbReference type="NCBI Taxonomy" id="82979"/>
    <lineage>
        <taxon>Bacteria</taxon>
        <taxon>Pseudomonadati</taxon>
        <taxon>Pseudomonadota</taxon>
        <taxon>Gammaproteobacteria</taxon>
        <taxon>Enterobacterales</taxon>
        <taxon>Budviciaceae</taxon>
        <taxon>Budvicia</taxon>
    </lineage>
</organism>
<reference evidence="3" key="2">
    <citation type="submission" date="2017-09" db="EMBL/GenBank/DDBJ databases">
        <title>FDA dAtabase for Regulatory Grade micrObial Sequences (FDA-ARGOS): Supporting development and validation of Infectious Disease Dx tests.</title>
        <authorList>
            <person name="Minogue T."/>
            <person name="Wolcott M."/>
            <person name="Wasieloski L."/>
            <person name="Aguilar W."/>
            <person name="Moore D."/>
            <person name="Tallon L."/>
            <person name="Sadzewicz L."/>
            <person name="Ott S."/>
            <person name="Zhao X."/>
            <person name="Nagaraj S."/>
            <person name="Vavikolanu K."/>
            <person name="Aluvathingal J."/>
            <person name="Nadendla S."/>
            <person name="Sichtig H."/>
        </authorList>
    </citation>
    <scope>NUCLEOTIDE SEQUENCE [LARGE SCALE GENOMIC DNA]</scope>
    <source>
        <strain evidence="3">FDAARGOS_387</strain>
    </source>
</reference>
<sequence length="354" mass="38296">MQINITPFLVVSALLLTACDNNSHLTIVRSLPLPALVTASANTKMTLGEALDKRPACDKTVWSQMDTRDNSSAASTQPATVEYQCTLSATQTQALFSSQWTDWVERHQRRLADSEKLKIAALDKKTSEHPRQTLSTARWVFEELQSSGDLARYKALIKDSPARTLRLDAVNAYFASPEGQAYLSTTQKTKSRVTAAKAALKAVTQVVAASGLATDTHNLDACQAPILFVLAIVLTPEEVALGLSECESTVDQRYQTDIASAERQADVARAMLDKLKQPIGLIDVKEIITWAVPTNGTPQIATHTLVLDIKVGETPRQVTKAMGITDSDLAVVLAGEISGAHQNALISAMSDLVR</sequence>
<proteinExistence type="predicted"/>
<keyword evidence="3" id="KW-1185">Reference proteome</keyword>
<dbReference type="EMBL" id="CAADJA010000002">
    <property type="protein sequence ID" value="VFS47358.1"/>
    <property type="molecule type" value="Genomic_DNA"/>
</dbReference>
<dbReference type="STRING" id="1111728.GCA_000427805_04324"/>
<dbReference type="AlphaFoldDB" id="A0A2C6DK17"/>